<dbReference type="Gene3D" id="3.30.420.10">
    <property type="entry name" value="Ribonuclease H-like superfamily/Ribonuclease H"/>
    <property type="match status" value="1"/>
</dbReference>
<comment type="caution">
    <text evidence="2">The sequence shown here is derived from an EMBL/GenBank/DDBJ whole genome shotgun (WGS) entry which is preliminary data.</text>
</comment>
<evidence type="ECO:0000313" key="2">
    <source>
        <dbReference type="EMBL" id="KAH1121240.1"/>
    </source>
</evidence>
<dbReference type="AlphaFoldDB" id="A0A9D3WDG1"/>
<dbReference type="InterPro" id="IPR012337">
    <property type="entry name" value="RNaseH-like_sf"/>
</dbReference>
<dbReference type="OrthoDB" id="993597at2759"/>
<dbReference type="SUPFAM" id="SSF53098">
    <property type="entry name" value="Ribonuclease H-like"/>
    <property type="match status" value="1"/>
</dbReference>
<keyword evidence="3" id="KW-1185">Reference proteome</keyword>
<evidence type="ECO:0000313" key="3">
    <source>
        <dbReference type="Proteomes" id="UP000828251"/>
    </source>
</evidence>
<dbReference type="PANTHER" id="PTHR47074:SF61">
    <property type="entry name" value="RNASE H TYPE-1 DOMAIN-CONTAINING PROTEIN"/>
    <property type="match status" value="1"/>
</dbReference>
<gene>
    <name evidence="2" type="ORF">J1N35_004400</name>
</gene>
<dbReference type="InterPro" id="IPR036397">
    <property type="entry name" value="RNaseH_sf"/>
</dbReference>
<dbReference type="PANTHER" id="PTHR47074">
    <property type="entry name" value="BNAC02G40300D PROTEIN"/>
    <property type="match status" value="1"/>
</dbReference>
<accession>A0A9D3WDG1</accession>
<name>A0A9D3WDG1_9ROSI</name>
<dbReference type="InterPro" id="IPR044730">
    <property type="entry name" value="RNase_H-like_dom_plant"/>
</dbReference>
<dbReference type="Pfam" id="PF13456">
    <property type="entry name" value="RVT_3"/>
    <property type="match status" value="1"/>
</dbReference>
<dbReference type="GO" id="GO:0003676">
    <property type="term" value="F:nucleic acid binding"/>
    <property type="evidence" value="ECO:0007669"/>
    <property type="project" value="InterPro"/>
</dbReference>
<dbReference type="GO" id="GO:0004523">
    <property type="term" value="F:RNA-DNA hybrid ribonuclease activity"/>
    <property type="evidence" value="ECO:0007669"/>
    <property type="project" value="InterPro"/>
</dbReference>
<dbReference type="Proteomes" id="UP000828251">
    <property type="component" value="Unassembled WGS sequence"/>
</dbReference>
<feature type="domain" description="RNase H type-1" evidence="1">
    <location>
        <begin position="2"/>
        <end position="99"/>
    </location>
</feature>
<dbReference type="InterPro" id="IPR052929">
    <property type="entry name" value="RNase_H-like_EbsB-rel"/>
</dbReference>
<protein>
    <recommendedName>
        <fullName evidence="1">RNase H type-1 domain-containing protein</fullName>
    </recommendedName>
</protein>
<organism evidence="2 3">
    <name type="scientific">Gossypium stocksii</name>
    <dbReference type="NCBI Taxonomy" id="47602"/>
    <lineage>
        <taxon>Eukaryota</taxon>
        <taxon>Viridiplantae</taxon>
        <taxon>Streptophyta</taxon>
        <taxon>Embryophyta</taxon>
        <taxon>Tracheophyta</taxon>
        <taxon>Spermatophyta</taxon>
        <taxon>Magnoliopsida</taxon>
        <taxon>eudicotyledons</taxon>
        <taxon>Gunneridae</taxon>
        <taxon>Pentapetalae</taxon>
        <taxon>rosids</taxon>
        <taxon>malvids</taxon>
        <taxon>Malvales</taxon>
        <taxon>Malvaceae</taxon>
        <taxon>Malvoideae</taxon>
        <taxon>Gossypium</taxon>
    </lineage>
</organism>
<dbReference type="CDD" id="cd06222">
    <property type="entry name" value="RNase_H_like"/>
    <property type="match status" value="1"/>
</dbReference>
<dbReference type="InterPro" id="IPR002156">
    <property type="entry name" value="RNaseH_domain"/>
</dbReference>
<dbReference type="EMBL" id="JAIQCV010000002">
    <property type="protein sequence ID" value="KAH1121240.1"/>
    <property type="molecule type" value="Genomic_DNA"/>
</dbReference>
<evidence type="ECO:0000259" key="1">
    <source>
        <dbReference type="Pfam" id="PF13456"/>
    </source>
</evidence>
<reference evidence="2 3" key="1">
    <citation type="journal article" date="2021" name="Plant Biotechnol. J.">
        <title>Multi-omics assisted identification of the key and species-specific regulatory components of drought-tolerant mechanisms in Gossypium stocksii.</title>
        <authorList>
            <person name="Yu D."/>
            <person name="Ke L."/>
            <person name="Zhang D."/>
            <person name="Wu Y."/>
            <person name="Sun Y."/>
            <person name="Mei J."/>
            <person name="Sun J."/>
            <person name="Sun Y."/>
        </authorList>
    </citation>
    <scope>NUCLEOTIDE SEQUENCE [LARGE SCALE GENOMIC DNA]</scope>
    <source>
        <strain evidence="3">cv. E1</strain>
        <tissue evidence="2">Leaf</tissue>
    </source>
</reference>
<sequence>MGQIMDACSYSYEGVADAFVVEARACERALLFAVDMSFRRIILEGDSLTIVKKLISGREDRSILKPISQNIRRIAGFLEEVSYRFFPKGVNGVAHTLASEWCRCRSSRCWVEEALASVENIVAEEWLAWL</sequence>
<proteinExistence type="predicted"/>